<dbReference type="GO" id="GO:0007020">
    <property type="term" value="P:microtubule nucleation"/>
    <property type="evidence" value="ECO:0007669"/>
    <property type="project" value="TreeGrafter"/>
</dbReference>
<evidence type="ECO:0000259" key="8">
    <source>
        <dbReference type="Pfam" id="PF04880"/>
    </source>
</evidence>
<feature type="compositionally biased region" description="Polar residues" evidence="7">
    <location>
        <begin position="448"/>
        <end position="457"/>
    </location>
</feature>
<reference evidence="9 10" key="1">
    <citation type="submission" date="2016-03" db="EMBL/GenBank/DDBJ databases">
        <title>Comparative genomics of Pseudogymnoascus destructans, the fungus causing white-nose syndrome of bats.</title>
        <authorList>
            <person name="Palmer J.M."/>
            <person name="Drees K.P."/>
            <person name="Foster J.T."/>
            <person name="Lindner D.L."/>
        </authorList>
    </citation>
    <scope>NUCLEOTIDE SEQUENCE [LARGE SCALE GENOMIC DNA]</scope>
    <source>
        <strain evidence="9 10">UAMH 10579</strain>
    </source>
</reference>
<dbReference type="GO" id="GO:0051642">
    <property type="term" value="P:centrosome localization"/>
    <property type="evidence" value="ECO:0007669"/>
    <property type="project" value="TreeGrafter"/>
</dbReference>
<evidence type="ECO:0000256" key="2">
    <source>
        <dbReference type="ARBA" id="ARBA00007429"/>
    </source>
</evidence>
<reference evidence="10" key="2">
    <citation type="journal article" date="2018" name="Nat. Commun.">
        <title>Extreme sensitivity to ultraviolet light in the fungal pathogen causing white-nose syndrome of bats.</title>
        <authorList>
            <person name="Palmer J.M."/>
            <person name="Drees K.P."/>
            <person name="Foster J.T."/>
            <person name="Lindner D.L."/>
        </authorList>
    </citation>
    <scope>NUCLEOTIDE SEQUENCE [LARGE SCALE GENOMIC DNA]</scope>
    <source>
        <strain evidence="10">UAMH 10579</strain>
    </source>
</reference>
<keyword evidence="4" id="KW-0493">Microtubule</keyword>
<protein>
    <submittedName>
        <fullName evidence="9">NADH:ubiquinone oxidoreductase</fullName>
    </submittedName>
</protein>
<comment type="subcellular location">
    <subcellularLocation>
        <location evidence="1">Cytoplasm</location>
        <location evidence="1">Cytoskeleton</location>
    </subcellularLocation>
</comment>
<sequence length="627" mass="68020">MDEPPSSPPTESTAPEDALAYYKSQYEQLEHELAEFQSSSQELEAELEKDVEAAEERERALQQKAETLGFEVDEWKNKYKQSKNEAGAAQNTLQKEITTLRDSNRTLVMKLRDIEVANDDFERQARNTTSSLEDVESKYNVAIERAVMMEEEIKIGEQEREGLRIEAQRLRDELGDLKIEAEILQDKLKRHESRQLPILSTDITAPNTPSFAGEISPDSIASSPLITTPPDSKSVSTADTISETPTPPSPPISDRSSKAPKAFRTPLNPPSRIRAPSADLSVTPKPMRYPSSAQPLRSSRGPSIPASSKRPTPSVSLTASRSRTTQPKGLPNSASLTHIRSLTAQVQRLEQRVQSARSKLPAPVNTPPRASPRTTSAAGGYMPSSITIRSRKRTGGSTISATSSVNGGEETPNPTTTRHVSRISTSGISRLSFGPVSNRGGSEFDGSRPSSRASTTGAPGGGLARPVSRTESNRPQSRTELARPLSRTSMTGARTPLGHYSQSTLAESRRPRSSIGGNFSASMGHGHSQSVSQIDLDEYREFEFGTPNRRTTLGREDGSAIPVPASGLPRRQSGGLVAKTPSKRMSNGILRDGERELEKKRSDASLAGGGMKPPMRTRKLSGVGESY</sequence>
<dbReference type="GO" id="GO:0047496">
    <property type="term" value="P:vesicle transport along microtubule"/>
    <property type="evidence" value="ECO:0007669"/>
    <property type="project" value="TreeGrafter"/>
</dbReference>
<dbReference type="GO" id="GO:0008017">
    <property type="term" value="F:microtubule binding"/>
    <property type="evidence" value="ECO:0007669"/>
    <property type="project" value="InterPro"/>
</dbReference>
<keyword evidence="9" id="KW-0830">Ubiquinone</keyword>
<gene>
    <name evidence="9" type="primary">NDE1_2</name>
    <name evidence="9" type="ORF">VE01_02924</name>
</gene>
<feature type="domain" description="NUDE" evidence="8">
    <location>
        <begin position="131"/>
        <end position="306"/>
    </location>
</feature>
<evidence type="ECO:0000313" key="10">
    <source>
        <dbReference type="Proteomes" id="UP000091956"/>
    </source>
</evidence>
<feature type="compositionally biased region" description="Basic and acidic residues" evidence="7">
    <location>
        <begin position="46"/>
        <end position="60"/>
    </location>
</feature>
<dbReference type="GO" id="GO:0000132">
    <property type="term" value="P:establishment of mitotic spindle orientation"/>
    <property type="evidence" value="ECO:0007669"/>
    <property type="project" value="TreeGrafter"/>
</dbReference>
<dbReference type="SUPFAM" id="SSF57997">
    <property type="entry name" value="Tropomyosin"/>
    <property type="match status" value="1"/>
</dbReference>
<feature type="compositionally biased region" description="Polar residues" evidence="7">
    <location>
        <begin position="219"/>
        <end position="238"/>
    </location>
</feature>
<feature type="compositionally biased region" description="Polar residues" evidence="7">
    <location>
        <begin position="469"/>
        <end position="479"/>
    </location>
</feature>
<evidence type="ECO:0000256" key="1">
    <source>
        <dbReference type="ARBA" id="ARBA00004245"/>
    </source>
</evidence>
<proteinExistence type="inferred from homology"/>
<keyword evidence="3" id="KW-0963">Cytoplasm</keyword>
<dbReference type="STRING" id="342668.A0A1B8GUE8"/>
<dbReference type="Proteomes" id="UP000091956">
    <property type="component" value="Unassembled WGS sequence"/>
</dbReference>
<dbReference type="GO" id="GO:0005874">
    <property type="term" value="C:microtubule"/>
    <property type="evidence" value="ECO:0007669"/>
    <property type="project" value="UniProtKB-KW"/>
</dbReference>
<feature type="compositionally biased region" description="Polar residues" evidence="7">
    <location>
        <begin position="291"/>
        <end position="357"/>
    </location>
</feature>
<dbReference type="EMBL" id="KV460212">
    <property type="protein sequence ID" value="OBT99458.1"/>
    <property type="molecule type" value="Genomic_DNA"/>
</dbReference>
<accession>A0A1B8GUE8</accession>
<dbReference type="GO" id="GO:0007059">
    <property type="term" value="P:chromosome segregation"/>
    <property type="evidence" value="ECO:0007669"/>
    <property type="project" value="TreeGrafter"/>
</dbReference>
<feature type="region of interest" description="Disordered" evidence="7">
    <location>
        <begin position="190"/>
        <end position="527"/>
    </location>
</feature>
<name>A0A1B8GUE8_9PEZI</name>
<keyword evidence="6" id="KW-0206">Cytoskeleton</keyword>
<dbReference type="Gene3D" id="6.10.250.1080">
    <property type="match status" value="1"/>
</dbReference>
<evidence type="ECO:0000256" key="4">
    <source>
        <dbReference type="ARBA" id="ARBA00022701"/>
    </source>
</evidence>
<dbReference type="InterPro" id="IPR033494">
    <property type="entry name" value="NUDE"/>
</dbReference>
<keyword evidence="5" id="KW-0175">Coiled coil</keyword>
<evidence type="ECO:0000256" key="5">
    <source>
        <dbReference type="ARBA" id="ARBA00023054"/>
    </source>
</evidence>
<dbReference type="InterPro" id="IPR006964">
    <property type="entry name" value="NUDE_dom"/>
</dbReference>
<feature type="compositionally biased region" description="Polar residues" evidence="7">
    <location>
        <begin position="515"/>
        <end position="527"/>
    </location>
</feature>
<feature type="compositionally biased region" description="Basic and acidic residues" evidence="7">
    <location>
        <begin position="591"/>
        <end position="603"/>
    </location>
</feature>
<evidence type="ECO:0000256" key="3">
    <source>
        <dbReference type="ARBA" id="ARBA00022490"/>
    </source>
</evidence>
<dbReference type="PANTHER" id="PTHR10921">
    <property type="entry name" value="NUCLEAR DISTRIBUTION PROTEIN NUDE HOMOLOG 1"/>
    <property type="match status" value="1"/>
</dbReference>
<feature type="compositionally biased region" description="Polar residues" evidence="7">
    <location>
        <begin position="201"/>
        <end position="210"/>
    </location>
</feature>
<evidence type="ECO:0000313" key="9">
    <source>
        <dbReference type="EMBL" id="OBT99458.1"/>
    </source>
</evidence>
<evidence type="ECO:0000256" key="6">
    <source>
        <dbReference type="ARBA" id="ARBA00023212"/>
    </source>
</evidence>
<dbReference type="Pfam" id="PF04880">
    <property type="entry name" value="NUDE_C"/>
    <property type="match status" value="1"/>
</dbReference>
<feature type="compositionally biased region" description="Polar residues" evidence="7">
    <location>
        <begin position="395"/>
        <end position="429"/>
    </location>
</feature>
<dbReference type="GO" id="GO:0005871">
    <property type="term" value="C:kinesin complex"/>
    <property type="evidence" value="ECO:0007669"/>
    <property type="project" value="TreeGrafter"/>
</dbReference>
<feature type="region of interest" description="Disordered" evidence="7">
    <location>
        <begin position="36"/>
        <end position="60"/>
    </location>
</feature>
<dbReference type="AlphaFoldDB" id="A0A1B8GUE8"/>
<comment type="similarity">
    <text evidence="2">Belongs to the nudE family.</text>
</comment>
<dbReference type="GO" id="GO:0000776">
    <property type="term" value="C:kinetochore"/>
    <property type="evidence" value="ECO:0007669"/>
    <property type="project" value="TreeGrafter"/>
</dbReference>
<feature type="region of interest" description="Disordered" evidence="7">
    <location>
        <begin position="548"/>
        <end position="627"/>
    </location>
</feature>
<organism evidence="9 10">
    <name type="scientific">Pseudogymnoascus verrucosus</name>
    <dbReference type="NCBI Taxonomy" id="342668"/>
    <lineage>
        <taxon>Eukaryota</taxon>
        <taxon>Fungi</taxon>
        <taxon>Dikarya</taxon>
        <taxon>Ascomycota</taxon>
        <taxon>Pezizomycotina</taxon>
        <taxon>Leotiomycetes</taxon>
        <taxon>Thelebolales</taxon>
        <taxon>Thelebolaceae</taxon>
        <taxon>Pseudogymnoascus</taxon>
    </lineage>
</organism>
<dbReference type="GeneID" id="28836310"/>
<evidence type="ECO:0000256" key="7">
    <source>
        <dbReference type="SAM" id="MobiDB-lite"/>
    </source>
</evidence>
<keyword evidence="10" id="KW-1185">Reference proteome</keyword>
<dbReference type="OrthoDB" id="5877028at2759"/>
<dbReference type="PANTHER" id="PTHR10921:SF1">
    <property type="entry name" value="NUCLEAR DISTRIBUTION PROTEIN NUDE HOMOLOG"/>
    <property type="match status" value="1"/>
</dbReference>
<dbReference type="RefSeq" id="XP_018133191.1">
    <property type="nucleotide sequence ID" value="XM_018272428.2"/>
</dbReference>